<dbReference type="EMBL" id="BLQM01000410">
    <property type="protein sequence ID" value="GMH88313.1"/>
    <property type="molecule type" value="Genomic_DNA"/>
</dbReference>
<organism evidence="2 3">
    <name type="scientific">Triparma laevis f. inornata</name>
    <dbReference type="NCBI Taxonomy" id="1714386"/>
    <lineage>
        <taxon>Eukaryota</taxon>
        <taxon>Sar</taxon>
        <taxon>Stramenopiles</taxon>
        <taxon>Ochrophyta</taxon>
        <taxon>Bolidophyceae</taxon>
        <taxon>Parmales</taxon>
        <taxon>Triparmaceae</taxon>
        <taxon>Triparma</taxon>
    </lineage>
</organism>
<protein>
    <submittedName>
        <fullName evidence="2">Uncharacterized protein</fullName>
    </submittedName>
</protein>
<gene>
    <name evidence="2" type="ORF">TL16_g11120</name>
</gene>
<comment type="caution">
    <text evidence="2">The sequence shown here is derived from an EMBL/GenBank/DDBJ whole genome shotgun (WGS) entry which is preliminary data.</text>
</comment>
<keyword evidence="1" id="KW-0812">Transmembrane</keyword>
<evidence type="ECO:0000256" key="1">
    <source>
        <dbReference type="SAM" id="Phobius"/>
    </source>
</evidence>
<sequence length="272" mass="30965">MSQFKSTLLNERWAAKESMKLFNPKKRFNYLVFTMSVVMLLNTLVVRSILVLLLDERCFKCLLVQQEPHEADVSITFCAYSDTNGNKICPTHLWPNDGYVTAGHTSTIFNYPWLLSDQCGSAVIQAYSPVVILELLFSGFLQPASWWLCIDGGDKEVVKWIILGVGMYLSFGLPQIIDLFAEDLDGGKILPGGWASGLASFGVFVFVVLVVWGVKKFRSEGEDDEEEEVEEQERSNWWFLPPVDYLLDIFDYNIDEDRVFGEQEHFVGYSHG</sequence>
<keyword evidence="1" id="KW-0472">Membrane</keyword>
<reference evidence="3" key="1">
    <citation type="journal article" date="2023" name="Commun. Biol.">
        <title>Genome analysis of Parmales, the sister group of diatoms, reveals the evolutionary specialization of diatoms from phago-mixotrophs to photoautotrophs.</title>
        <authorList>
            <person name="Ban H."/>
            <person name="Sato S."/>
            <person name="Yoshikawa S."/>
            <person name="Yamada K."/>
            <person name="Nakamura Y."/>
            <person name="Ichinomiya M."/>
            <person name="Sato N."/>
            <person name="Blanc-Mathieu R."/>
            <person name="Endo H."/>
            <person name="Kuwata A."/>
            <person name="Ogata H."/>
        </authorList>
    </citation>
    <scope>NUCLEOTIDE SEQUENCE [LARGE SCALE GENOMIC DNA]</scope>
</reference>
<dbReference type="Proteomes" id="UP001162640">
    <property type="component" value="Unassembled WGS sequence"/>
</dbReference>
<accession>A0A9W7BKI0</accession>
<proteinExistence type="predicted"/>
<feature type="transmembrane region" description="Helical" evidence="1">
    <location>
        <begin position="28"/>
        <end position="54"/>
    </location>
</feature>
<keyword evidence="1" id="KW-1133">Transmembrane helix</keyword>
<evidence type="ECO:0000313" key="2">
    <source>
        <dbReference type="EMBL" id="GMH88313.1"/>
    </source>
</evidence>
<dbReference type="AlphaFoldDB" id="A0A9W7BKI0"/>
<evidence type="ECO:0000313" key="3">
    <source>
        <dbReference type="Proteomes" id="UP001162640"/>
    </source>
</evidence>
<feature type="transmembrane region" description="Helical" evidence="1">
    <location>
        <begin position="157"/>
        <end position="177"/>
    </location>
</feature>
<feature type="transmembrane region" description="Helical" evidence="1">
    <location>
        <begin position="189"/>
        <end position="212"/>
    </location>
</feature>
<feature type="transmembrane region" description="Helical" evidence="1">
    <location>
        <begin position="130"/>
        <end position="150"/>
    </location>
</feature>
<name>A0A9W7BKI0_9STRA</name>